<comment type="caution">
    <text evidence="3">The sequence shown here is derived from an EMBL/GenBank/DDBJ whole genome shotgun (WGS) entry which is preliminary data.</text>
</comment>
<gene>
    <name evidence="3" type="ORF">FKZ59_04915</name>
</gene>
<sequence length="197" mass="21839">MKKNNNRRVHSHDVTKAAKEALLRRGVKIEDIAEIVYEMQYPYNDGLTLEHCIKSVERVLLKREVQHAILVGVELDQLAEKKMLSQPLQSIVESDEGLFGVDETIALSSVLTYGSIALTTYGHLDKNKIGIIKKLDTKSGNGVHTFLDDLVASIAACAASRIAHKLRDLEEEGETFKSVPPHELGPEGEMLPVDDEP</sequence>
<dbReference type="InterPro" id="IPR007686">
    <property type="entry name" value="YutG/PgpA"/>
</dbReference>
<dbReference type="AlphaFoldDB" id="A0A540V3K7"/>
<dbReference type="GO" id="GO:0006629">
    <property type="term" value="P:lipid metabolic process"/>
    <property type="evidence" value="ECO:0007669"/>
    <property type="project" value="InterPro"/>
</dbReference>
<dbReference type="EMBL" id="VIGD01000005">
    <property type="protein sequence ID" value="TQE91325.1"/>
    <property type="molecule type" value="Genomic_DNA"/>
</dbReference>
<dbReference type="GO" id="GO:0008962">
    <property type="term" value="F:phosphatidylglycerophosphatase activity"/>
    <property type="evidence" value="ECO:0007669"/>
    <property type="project" value="InterPro"/>
</dbReference>
<feature type="region of interest" description="Disordered" evidence="1">
    <location>
        <begin position="172"/>
        <end position="197"/>
    </location>
</feature>
<evidence type="ECO:0000259" key="2">
    <source>
        <dbReference type="Pfam" id="PF04608"/>
    </source>
</evidence>
<dbReference type="InterPro" id="IPR036681">
    <property type="entry name" value="PgpA-like_sf"/>
</dbReference>
<accession>A0A540V3K7</accession>
<organism evidence="3 4">
    <name type="scientific">Ureibacillus terrenus</name>
    <dbReference type="NCBI Taxonomy" id="118246"/>
    <lineage>
        <taxon>Bacteria</taxon>
        <taxon>Bacillati</taxon>
        <taxon>Bacillota</taxon>
        <taxon>Bacilli</taxon>
        <taxon>Bacillales</taxon>
        <taxon>Caryophanaceae</taxon>
        <taxon>Ureibacillus</taxon>
    </lineage>
</organism>
<dbReference type="OrthoDB" id="9793244at2"/>
<dbReference type="Gene3D" id="1.10.3760.10">
    <property type="entry name" value="PgpA-like"/>
    <property type="match status" value="1"/>
</dbReference>
<dbReference type="SUPFAM" id="SSF101307">
    <property type="entry name" value="YutG-like"/>
    <property type="match status" value="1"/>
</dbReference>
<dbReference type="Pfam" id="PF04608">
    <property type="entry name" value="PgpA"/>
    <property type="match status" value="1"/>
</dbReference>
<evidence type="ECO:0000256" key="1">
    <source>
        <dbReference type="SAM" id="MobiDB-lite"/>
    </source>
</evidence>
<name>A0A540V3K7_9BACL</name>
<dbReference type="RefSeq" id="WP_141601640.1">
    <property type="nucleotide sequence ID" value="NZ_JARMSB010000019.1"/>
</dbReference>
<keyword evidence="4" id="KW-1185">Reference proteome</keyword>
<proteinExistence type="predicted"/>
<dbReference type="Proteomes" id="UP000315753">
    <property type="component" value="Unassembled WGS sequence"/>
</dbReference>
<evidence type="ECO:0000313" key="3">
    <source>
        <dbReference type="EMBL" id="TQE91325.1"/>
    </source>
</evidence>
<protein>
    <submittedName>
        <fullName evidence="3">Phosphatidylglycerophosphatase A</fullName>
    </submittedName>
</protein>
<dbReference type="CDD" id="cd06971">
    <property type="entry name" value="PgpA"/>
    <property type="match status" value="1"/>
</dbReference>
<feature type="domain" description="YutG/PgpA" evidence="2">
    <location>
        <begin position="32"/>
        <end position="164"/>
    </location>
</feature>
<reference evidence="3 4" key="1">
    <citation type="submission" date="2019-06" db="EMBL/GenBank/DDBJ databases">
        <title>Genome sequence of Ureibacillus terrenus.</title>
        <authorList>
            <person name="Maclea K.S."/>
            <person name="Simoes M."/>
        </authorList>
    </citation>
    <scope>NUCLEOTIDE SEQUENCE [LARGE SCALE GENOMIC DNA]</scope>
    <source>
        <strain evidence="3 4">ATCC BAA-384</strain>
    </source>
</reference>
<evidence type="ECO:0000313" key="4">
    <source>
        <dbReference type="Proteomes" id="UP000315753"/>
    </source>
</evidence>